<sequence length="355" mass="36084">MADMVSLALMDDILRQTTVVEKSYPLWGGMPLTKGNVSRVLSDGKAADLPVGVFGSRKVSAPSGLTLASQSSFVLMSSLPVNSTQAIVVYYDGTSVYACVVTEINYVVSYGTAVVIATTASGQNPLNGFIDGNIVSLGGGKFLTWYTSSGNTMGVVLTVSGSAVSVGSVYSLATGVTTMFFSIGVLTVGSKYVAMYSDGSTVKAVVLTITGTTIALGSVATLVTAAVYGSYMSGCGLSATLGVVTYSTASATFIIAFSVSGTTITAGTALNATSSANNNSLRIFPLSATTCVVFYGGSSNYAGGFTCSISGTVVTKLAGLTLMSPGSQVNYLWVMPIDGIGAFAVFTNSSSSSYL</sequence>
<dbReference type="EMBL" id="AP019308">
    <property type="protein sequence ID" value="BBH19869.1"/>
    <property type="molecule type" value="Genomic_DNA"/>
</dbReference>
<reference evidence="1 2" key="1">
    <citation type="submission" date="2018-11" db="EMBL/GenBank/DDBJ databases">
        <title>Complete genome sequence of Paenibacillus baekrokdamisoli strain KCTC 33723.</title>
        <authorList>
            <person name="Kang S.W."/>
            <person name="Lee K.C."/>
            <person name="Kim K.K."/>
            <person name="Kim J.S."/>
            <person name="Kim D.S."/>
            <person name="Ko S.H."/>
            <person name="Yang S.H."/>
            <person name="Lee J.S."/>
        </authorList>
    </citation>
    <scope>NUCLEOTIDE SEQUENCE [LARGE SCALE GENOMIC DNA]</scope>
    <source>
        <strain evidence="1 2">KCTC 33723</strain>
    </source>
</reference>
<evidence type="ECO:0000313" key="2">
    <source>
        <dbReference type="Proteomes" id="UP000275368"/>
    </source>
</evidence>
<evidence type="ECO:0000313" key="1">
    <source>
        <dbReference type="EMBL" id="BBH19869.1"/>
    </source>
</evidence>
<name>A0A3G9JA52_9BACL</name>
<keyword evidence="2" id="KW-1185">Reference proteome</keyword>
<dbReference type="AlphaFoldDB" id="A0A3G9JA52"/>
<dbReference type="KEGG" id="pbk:Back11_12140"/>
<gene>
    <name evidence="1" type="ORF">Back11_12140</name>
</gene>
<dbReference type="RefSeq" id="WP_125654531.1">
    <property type="nucleotide sequence ID" value="NZ_AP019308.1"/>
</dbReference>
<dbReference type="Proteomes" id="UP000275368">
    <property type="component" value="Chromosome"/>
</dbReference>
<proteinExistence type="predicted"/>
<organism evidence="1 2">
    <name type="scientific">Paenibacillus baekrokdamisoli</name>
    <dbReference type="NCBI Taxonomy" id="1712516"/>
    <lineage>
        <taxon>Bacteria</taxon>
        <taxon>Bacillati</taxon>
        <taxon>Bacillota</taxon>
        <taxon>Bacilli</taxon>
        <taxon>Bacillales</taxon>
        <taxon>Paenibacillaceae</taxon>
        <taxon>Paenibacillus</taxon>
    </lineage>
</organism>
<protein>
    <submittedName>
        <fullName evidence="1">Uncharacterized protein</fullName>
    </submittedName>
</protein>
<accession>A0A3G9JA52</accession>